<evidence type="ECO:0000313" key="2">
    <source>
        <dbReference type="Proteomes" id="UP000014012"/>
    </source>
</evidence>
<dbReference type="AlphaFoldDB" id="R8AVX9"/>
<dbReference type="RefSeq" id="WP_010861665.1">
    <property type="nucleotide sequence ID" value="NZ_KB944507.1"/>
</dbReference>
<gene>
    <name evidence="1" type="ORF">PLESHI_00125</name>
</gene>
<sequence length="247" mass="27914">MKIFLAVLSFVIVTPVYAYSENAINQIIALDKPYAITHINSYNIDCVWTKDSEGRLYSEAMGPDGPGLCWDEKSVAQVELLEKEKKLIWHTPPNFDYEYGDKDKCYYRVDKKGGFVDFRLGDNATEIDANECKKQSSKDKALSLATKVERKVEIGGYVATKRNIHGSVALACYTGSLDSDGVLVSKKEQKRRYQQLLALYEGDDVNAKRIMNAFNFARTNLSDKYPLDTRGKYRVSICDQMVIAGEL</sequence>
<keyword evidence="2" id="KW-1185">Reference proteome</keyword>
<reference evidence="1 2" key="1">
    <citation type="journal article" date="2013" name="Genome Announc.">
        <title>Genome Sequence of Plesiomonas shigelloides Strain 302-73 (Serotype O1).</title>
        <authorList>
            <person name="Pique N."/>
            <person name="Aquilini E."/>
            <person name="Alioto T."/>
            <person name="Minana-Galbis D."/>
            <person name="Tomas J.M."/>
        </authorList>
    </citation>
    <scope>NUCLEOTIDE SEQUENCE [LARGE SCALE GENOMIC DNA]</scope>
    <source>
        <strain evidence="1 2">302-73</strain>
    </source>
</reference>
<comment type="caution">
    <text evidence="1">The sequence shown here is derived from an EMBL/GenBank/DDBJ whole genome shotgun (WGS) entry which is preliminary data.</text>
</comment>
<dbReference type="Proteomes" id="UP000014012">
    <property type="component" value="Unassembled WGS sequence"/>
</dbReference>
<dbReference type="EMBL" id="AQQO01000007">
    <property type="protein sequence ID" value="EON90502.1"/>
    <property type="molecule type" value="Genomic_DNA"/>
</dbReference>
<accession>R8AVX9</accession>
<evidence type="ECO:0000313" key="1">
    <source>
        <dbReference type="EMBL" id="EON90502.1"/>
    </source>
</evidence>
<proteinExistence type="predicted"/>
<organism evidence="1 2">
    <name type="scientific">Plesiomonas shigelloides 302-73</name>
    <dbReference type="NCBI Taxonomy" id="1315976"/>
    <lineage>
        <taxon>Bacteria</taxon>
        <taxon>Pseudomonadati</taxon>
        <taxon>Pseudomonadota</taxon>
        <taxon>Gammaproteobacteria</taxon>
        <taxon>Enterobacterales</taxon>
        <taxon>Enterobacteriaceae</taxon>
        <taxon>Plesiomonas</taxon>
    </lineage>
</organism>
<name>R8AVX9_PLESH</name>
<dbReference type="HOGENOM" id="CLU_1122744_0_0_6"/>
<dbReference type="OrthoDB" id="9932643at2"/>
<protein>
    <submittedName>
        <fullName evidence="1">Uncharacterized protein</fullName>
    </submittedName>
</protein>